<name>A0A6L6XXZ5_9ACTN</name>
<dbReference type="Proteomes" id="UP000473525">
    <property type="component" value="Unassembled WGS sequence"/>
</dbReference>
<sequence length="416" mass="44757">MAGRTDQVRRAARFAGSLYAGQVRGLVDTHLRRNEYARLRNAGADPYPVYERIRAAGTFVPTPGGQLATVDHAVCDAVLRSRRFGTEPEGAASVDPAFDRSFLTRNDPDHARLRALVAPVLSAQRVVDLRCLVETTVDGLLDDIGEAGEVDLVSRLAAPVPIAVVNAVLGVPEDDGRLLEGHAVTVADAAPGIRSLRQARNVMLAAASLTRIFERLLDERRGDPRDDLLSSLVAAERAGEIRSDELVPLCRMLLLAGFETSVNLIGSAVDRLLDHPEQWELLVADPALAGAVVQETLRFEPPVQRAGRVSFDDTEIAGHPIGAGQRVTLLIAGANRDPAVFRDPGRFDITRTDGAEHLAFSSGIHHCVGRPLAELEATITIARLAERVPGLRRAGAVRHRRSTLVRGPLVLPVATG</sequence>
<accession>A0A6L6XXZ5</accession>
<gene>
    <name evidence="8" type="ORF">GON03_20535</name>
</gene>
<dbReference type="CDD" id="cd20625">
    <property type="entry name" value="CYP164-like"/>
    <property type="match status" value="1"/>
</dbReference>
<keyword evidence="5 7" id="KW-0408">Iron</keyword>
<evidence type="ECO:0000256" key="3">
    <source>
        <dbReference type="ARBA" id="ARBA00022723"/>
    </source>
</evidence>
<dbReference type="AlphaFoldDB" id="A0A6L6XXZ5"/>
<dbReference type="InterPro" id="IPR017972">
    <property type="entry name" value="Cyt_P450_CS"/>
</dbReference>
<dbReference type="PANTHER" id="PTHR46696">
    <property type="entry name" value="P450, PUTATIVE (EUROFUNG)-RELATED"/>
    <property type="match status" value="1"/>
</dbReference>
<keyword evidence="4 7" id="KW-0560">Oxidoreductase</keyword>
<dbReference type="PRINTS" id="PR00385">
    <property type="entry name" value="P450"/>
</dbReference>
<keyword evidence="2 7" id="KW-0349">Heme</keyword>
<evidence type="ECO:0000256" key="4">
    <source>
        <dbReference type="ARBA" id="ARBA00023002"/>
    </source>
</evidence>
<dbReference type="GO" id="GO:0016705">
    <property type="term" value="F:oxidoreductase activity, acting on paired donors, with incorporation or reduction of molecular oxygen"/>
    <property type="evidence" value="ECO:0007669"/>
    <property type="project" value="InterPro"/>
</dbReference>
<protein>
    <submittedName>
        <fullName evidence="8">Cytochrome P450</fullName>
    </submittedName>
</protein>
<proteinExistence type="inferred from homology"/>
<reference evidence="8 9" key="1">
    <citation type="submission" date="2019-12" db="EMBL/GenBank/DDBJ databases">
        <authorList>
            <person name="Huq M.A."/>
        </authorList>
    </citation>
    <scope>NUCLEOTIDE SEQUENCE [LARGE SCALE GENOMIC DNA]</scope>
    <source>
        <strain evidence="8 9">MAH-18</strain>
    </source>
</reference>
<dbReference type="GO" id="GO:0004497">
    <property type="term" value="F:monooxygenase activity"/>
    <property type="evidence" value="ECO:0007669"/>
    <property type="project" value="UniProtKB-KW"/>
</dbReference>
<dbReference type="PANTHER" id="PTHR46696:SF1">
    <property type="entry name" value="CYTOCHROME P450 YJIB-RELATED"/>
    <property type="match status" value="1"/>
</dbReference>
<evidence type="ECO:0000313" key="8">
    <source>
        <dbReference type="EMBL" id="MVQ51573.1"/>
    </source>
</evidence>
<dbReference type="InterPro" id="IPR036396">
    <property type="entry name" value="Cyt_P450_sf"/>
</dbReference>
<evidence type="ECO:0000256" key="2">
    <source>
        <dbReference type="ARBA" id="ARBA00022617"/>
    </source>
</evidence>
<evidence type="ECO:0000256" key="1">
    <source>
        <dbReference type="ARBA" id="ARBA00010617"/>
    </source>
</evidence>
<evidence type="ECO:0000256" key="7">
    <source>
        <dbReference type="RuleBase" id="RU000461"/>
    </source>
</evidence>
<dbReference type="InterPro" id="IPR002397">
    <property type="entry name" value="Cyt_P450_B"/>
</dbReference>
<dbReference type="FunFam" id="1.10.630.10:FF:000018">
    <property type="entry name" value="Cytochrome P450 monooxygenase"/>
    <property type="match status" value="1"/>
</dbReference>
<evidence type="ECO:0000313" key="9">
    <source>
        <dbReference type="Proteomes" id="UP000473525"/>
    </source>
</evidence>
<keyword evidence="3 7" id="KW-0479">Metal-binding</keyword>
<comment type="similarity">
    <text evidence="1 7">Belongs to the cytochrome P450 family.</text>
</comment>
<dbReference type="InterPro" id="IPR001128">
    <property type="entry name" value="Cyt_P450"/>
</dbReference>
<dbReference type="RefSeq" id="WP_157346505.1">
    <property type="nucleotide sequence ID" value="NZ_WSEK01000005.1"/>
</dbReference>
<evidence type="ECO:0000256" key="5">
    <source>
        <dbReference type="ARBA" id="ARBA00023004"/>
    </source>
</evidence>
<evidence type="ECO:0000256" key="6">
    <source>
        <dbReference type="ARBA" id="ARBA00023033"/>
    </source>
</evidence>
<dbReference type="GO" id="GO:0020037">
    <property type="term" value="F:heme binding"/>
    <property type="evidence" value="ECO:0007669"/>
    <property type="project" value="InterPro"/>
</dbReference>
<dbReference type="PROSITE" id="PS00086">
    <property type="entry name" value="CYTOCHROME_P450"/>
    <property type="match status" value="1"/>
</dbReference>
<dbReference type="Pfam" id="PF00067">
    <property type="entry name" value="p450"/>
    <property type="match status" value="1"/>
</dbReference>
<dbReference type="EMBL" id="WSEK01000005">
    <property type="protein sequence ID" value="MVQ51573.1"/>
    <property type="molecule type" value="Genomic_DNA"/>
</dbReference>
<organism evidence="8 9">
    <name type="scientific">Nocardioides agri</name>
    <dbReference type="NCBI Taxonomy" id="2682843"/>
    <lineage>
        <taxon>Bacteria</taxon>
        <taxon>Bacillati</taxon>
        <taxon>Actinomycetota</taxon>
        <taxon>Actinomycetes</taxon>
        <taxon>Propionibacteriales</taxon>
        <taxon>Nocardioidaceae</taxon>
        <taxon>Nocardioides</taxon>
    </lineage>
</organism>
<dbReference type="GO" id="GO:0005506">
    <property type="term" value="F:iron ion binding"/>
    <property type="evidence" value="ECO:0007669"/>
    <property type="project" value="InterPro"/>
</dbReference>
<comment type="caution">
    <text evidence="8">The sequence shown here is derived from an EMBL/GenBank/DDBJ whole genome shotgun (WGS) entry which is preliminary data.</text>
</comment>
<dbReference type="PRINTS" id="PR00359">
    <property type="entry name" value="BP450"/>
</dbReference>
<keyword evidence="9" id="KW-1185">Reference proteome</keyword>
<dbReference type="Gene3D" id="1.10.630.10">
    <property type="entry name" value="Cytochrome P450"/>
    <property type="match status" value="1"/>
</dbReference>
<dbReference type="SUPFAM" id="SSF48264">
    <property type="entry name" value="Cytochrome P450"/>
    <property type="match status" value="1"/>
</dbReference>
<keyword evidence="6 7" id="KW-0503">Monooxygenase</keyword>